<feature type="region of interest" description="Disordered" evidence="5">
    <location>
        <begin position="53"/>
        <end position="134"/>
    </location>
</feature>
<evidence type="ECO:0000256" key="6">
    <source>
        <dbReference type="SAM" id="SignalP"/>
    </source>
</evidence>
<dbReference type="SUPFAM" id="SSF74653">
    <property type="entry name" value="TolA/TonB C-terminal domain"/>
    <property type="match status" value="1"/>
</dbReference>
<comment type="subcellular location">
    <subcellularLocation>
        <location evidence="1">Membrane</location>
        <topology evidence="1">Single-pass membrane protein</topology>
    </subcellularLocation>
</comment>
<dbReference type="Gene3D" id="3.30.2420.10">
    <property type="entry name" value="TonB"/>
    <property type="match status" value="1"/>
</dbReference>
<keyword evidence="9" id="KW-1185">Reference proteome</keyword>
<accession>A0ABX2EPH6</accession>
<evidence type="ECO:0000256" key="5">
    <source>
        <dbReference type="SAM" id="MobiDB-lite"/>
    </source>
</evidence>
<dbReference type="EMBL" id="JABRWJ010000008">
    <property type="protein sequence ID" value="NRF70518.1"/>
    <property type="molecule type" value="Genomic_DNA"/>
</dbReference>
<feature type="compositionally biased region" description="Pro residues" evidence="5">
    <location>
        <begin position="72"/>
        <end position="89"/>
    </location>
</feature>
<keyword evidence="4" id="KW-0472">Membrane</keyword>
<evidence type="ECO:0000313" key="8">
    <source>
        <dbReference type="EMBL" id="NRF70518.1"/>
    </source>
</evidence>
<evidence type="ECO:0000256" key="1">
    <source>
        <dbReference type="ARBA" id="ARBA00004167"/>
    </source>
</evidence>
<evidence type="ECO:0000256" key="4">
    <source>
        <dbReference type="ARBA" id="ARBA00023136"/>
    </source>
</evidence>
<keyword evidence="3" id="KW-1133">Transmembrane helix</keyword>
<dbReference type="NCBIfam" id="TIGR01352">
    <property type="entry name" value="tonB_Cterm"/>
    <property type="match status" value="1"/>
</dbReference>
<dbReference type="InterPro" id="IPR037682">
    <property type="entry name" value="TonB_C"/>
</dbReference>
<feature type="chain" id="PRO_5046600615" evidence="6">
    <location>
        <begin position="21"/>
        <end position="248"/>
    </location>
</feature>
<dbReference type="Proteomes" id="UP000737171">
    <property type="component" value="Unassembled WGS sequence"/>
</dbReference>
<dbReference type="InterPro" id="IPR006260">
    <property type="entry name" value="TonB/TolA_C"/>
</dbReference>
<name>A0ABX2EPH6_9BURK</name>
<protein>
    <submittedName>
        <fullName evidence="8">TonB family protein</fullName>
    </submittedName>
</protein>
<evidence type="ECO:0000259" key="7">
    <source>
        <dbReference type="Pfam" id="PF03544"/>
    </source>
</evidence>
<keyword evidence="6" id="KW-0732">Signal</keyword>
<feature type="compositionally biased region" description="Pro residues" evidence="5">
    <location>
        <begin position="113"/>
        <end position="125"/>
    </location>
</feature>
<organism evidence="8 9">
    <name type="scientific">Pseudaquabacterium terrae</name>
    <dbReference type="NCBI Taxonomy" id="2732868"/>
    <lineage>
        <taxon>Bacteria</taxon>
        <taxon>Pseudomonadati</taxon>
        <taxon>Pseudomonadota</taxon>
        <taxon>Betaproteobacteria</taxon>
        <taxon>Burkholderiales</taxon>
        <taxon>Sphaerotilaceae</taxon>
        <taxon>Pseudaquabacterium</taxon>
    </lineage>
</organism>
<dbReference type="RefSeq" id="WP_173129692.1">
    <property type="nucleotide sequence ID" value="NZ_JABRWJ010000008.1"/>
</dbReference>
<gene>
    <name evidence="8" type="ORF">HLB44_26270</name>
</gene>
<comment type="caution">
    <text evidence="8">The sequence shown here is derived from an EMBL/GenBank/DDBJ whole genome shotgun (WGS) entry which is preliminary data.</text>
</comment>
<feature type="compositionally biased region" description="Low complexity" evidence="5">
    <location>
        <begin position="60"/>
        <end position="71"/>
    </location>
</feature>
<evidence type="ECO:0000313" key="9">
    <source>
        <dbReference type="Proteomes" id="UP000737171"/>
    </source>
</evidence>
<evidence type="ECO:0000256" key="3">
    <source>
        <dbReference type="ARBA" id="ARBA00022989"/>
    </source>
</evidence>
<feature type="signal peptide" evidence="6">
    <location>
        <begin position="1"/>
        <end position="20"/>
    </location>
</feature>
<reference evidence="8 9" key="1">
    <citation type="submission" date="2020-05" db="EMBL/GenBank/DDBJ databases">
        <title>Aquincola sp. isolate from soil.</title>
        <authorList>
            <person name="Han J."/>
            <person name="Kim D.-U."/>
        </authorList>
    </citation>
    <scope>NUCLEOTIDE SEQUENCE [LARGE SCALE GENOMIC DNA]</scope>
    <source>
        <strain evidence="8 9">S2</strain>
    </source>
</reference>
<keyword evidence="2" id="KW-0812">Transmembrane</keyword>
<sequence length="248" mass="25647">MRKLILATAGLCCCISLASAQTTIDAATKERMERAKRDAANPLRIIIEAAQVKRTKASETAAPAPAAAAAPAPAPTPVPAPVAARPPAPTTAARPSRSEPATAATTPAKSEPAPTPAPIVEPTPEPAVAAAPASAAPAPVEASIAAPSQQLASASPRATPPVVDVPLKLVRYIEPEIPSRIRARLKPNNEVTVVLQVNPDGSVSGADIRATTSRALDTLVLDAVRQWRYDPVPTPREHTVQLVFNLSD</sequence>
<dbReference type="Pfam" id="PF03544">
    <property type="entry name" value="TonB_C"/>
    <property type="match status" value="1"/>
</dbReference>
<feature type="domain" description="TonB C-terminal" evidence="7">
    <location>
        <begin position="190"/>
        <end position="245"/>
    </location>
</feature>
<proteinExistence type="predicted"/>
<evidence type="ECO:0000256" key="2">
    <source>
        <dbReference type="ARBA" id="ARBA00022692"/>
    </source>
</evidence>